<dbReference type="EMBL" id="KI393807">
    <property type="protein sequence ID" value="ERN07370.1"/>
    <property type="molecule type" value="Genomic_DNA"/>
</dbReference>
<evidence type="ECO:0000313" key="2">
    <source>
        <dbReference type="Proteomes" id="UP000017836"/>
    </source>
</evidence>
<protein>
    <submittedName>
        <fullName evidence="1">Uncharacterized protein</fullName>
    </submittedName>
</protein>
<sequence>SFIKKERMKKKKKKVEKRLLPLPVPLLLLLLLPPSPPLALPLPSCLFVKSPPLTLPSTSGEMTSETLNDGDKDAGRIRASLADPFPKAESFYPSLLLTGLPIPWSKIGVSTV</sequence>
<organism evidence="1 2">
    <name type="scientific">Amborella trichopoda</name>
    <dbReference type="NCBI Taxonomy" id="13333"/>
    <lineage>
        <taxon>Eukaryota</taxon>
        <taxon>Viridiplantae</taxon>
        <taxon>Streptophyta</taxon>
        <taxon>Embryophyta</taxon>
        <taxon>Tracheophyta</taxon>
        <taxon>Spermatophyta</taxon>
        <taxon>Magnoliopsida</taxon>
        <taxon>Amborellales</taxon>
        <taxon>Amborellaceae</taxon>
        <taxon>Amborella</taxon>
    </lineage>
</organism>
<dbReference type="Gramene" id="ERN07370">
    <property type="protein sequence ID" value="ERN07370"/>
    <property type="gene ID" value="AMTR_s00019p00237670"/>
</dbReference>
<dbReference type="Proteomes" id="UP000017836">
    <property type="component" value="Unassembled WGS sequence"/>
</dbReference>
<keyword evidence="2" id="KW-1185">Reference proteome</keyword>
<gene>
    <name evidence="1" type="ORF">AMTR_s00019p00237670</name>
</gene>
<accession>W1PJU3</accession>
<reference evidence="2" key="1">
    <citation type="journal article" date="2013" name="Science">
        <title>The Amborella genome and the evolution of flowering plants.</title>
        <authorList>
            <consortium name="Amborella Genome Project"/>
        </authorList>
    </citation>
    <scope>NUCLEOTIDE SEQUENCE [LARGE SCALE GENOMIC DNA]</scope>
</reference>
<dbReference type="HOGENOM" id="CLU_2152188_0_0_1"/>
<dbReference type="AlphaFoldDB" id="W1PJU3"/>
<proteinExistence type="predicted"/>
<feature type="non-terminal residue" evidence="1">
    <location>
        <position position="1"/>
    </location>
</feature>
<evidence type="ECO:0000313" key="1">
    <source>
        <dbReference type="EMBL" id="ERN07370.1"/>
    </source>
</evidence>
<feature type="non-terminal residue" evidence="1">
    <location>
        <position position="112"/>
    </location>
</feature>
<name>W1PJU3_AMBTC</name>